<dbReference type="Pfam" id="PF01207">
    <property type="entry name" value="Dus"/>
    <property type="match status" value="2"/>
</dbReference>
<dbReference type="RefSeq" id="WP_024266767.1">
    <property type="nucleotide sequence ID" value="NC_023035.1"/>
</dbReference>
<keyword evidence="6" id="KW-0521">NADP</keyword>
<dbReference type="AlphaFoldDB" id="V5WDX9"/>
<dbReference type="GO" id="GO:0017150">
    <property type="term" value="F:tRNA dihydrouridine synthase activity"/>
    <property type="evidence" value="ECO:0007669"/>
    <property type="project" value="InterPro"/>
</dbReference>
<comment type="cofactor">
    <cofactor evidence="11 13">
        <name>FMN</name>
        <dbReference type="ChEBI" id="CHEBI:58210"/>
    </cofactor>
</comment>
<proteinExistence type="inferred from homology"/>
<dbReference type="PANTHER" id="PTHR11082:SF25">
    <property type="entry name" value="DUS-LIKE FMN-BINDING DOMAIN-CONTAINING PROTEIN"/>
    <property type="match status" value="1"/>
</dbReference>
<dbReference type="HOGENOM" id="CLU_013299_0_3_12"/>
<keyword evidence="7" id="KW-0694">RNA-binding</keyword>
<dbReference type="Gene3D" id="1.10.1200.80">
    <property type="entry name" value="Putative flavin oxidoreducatase, domain 2"/>
    <property type="match status" value="1"/>
</dbReference>
<evidence type="ECO:0000256" key="4">
    <source>
        <dbReference type="ARBA" id="ARBA00022643"/>
    </source>
</evidence>
<evidence type="ECO:0000256" key="11">
    <source>
        <dbReference type="PIRNR" id="PIRNR006621"/>
    </source>
</evidence>
<dbReference type="PATRIC" id="fig|1307761.3.peg.403"/>
<evidence type="ECO:0000256" key="10">
    <source>
        <dbReference type="ARBA" id="ARBA00048802"/>
    </source>
</evidence>
<evidence type="ECO:0000256" key="2">
    <source>
        <dbReference type="ARBA" id="ARBA00022555"/>
    </source>
</evidence>
<comment type="catalytic activity">
    <reaction evidence="9">
        <text>a 5,6-dihydrouridine in tRNA + NADP(+) = a uridine in tRNA + NADPH + H(+)</text>
        <dbReference type="Rhea" id="RHEA:23624"/>
        <dbReference type="Rhea" id="RHEA-COMP:13339"/>
        <dbReference type="Rhea" id="RHEA-COMP:13887"/>
        <dbReference type="ChEBI" id="CHEBI:15378"/>
        <dbReference type="ChEBI" id="CHEBI:57783"/>
        <dbReference type="ChEBI" id="CHEBI:58349"/>
        <dbReference type="ChEBI" id="CHEBI:65315"/>
        <dbReference type="ChEBI" id="CHEBI:74443"/>
    </reaction>
</comment>
<dbReference type="EMBL" id="CP006939">
    <property type="protein sequence ID" value="AHC13835.1"/>
    <property type="molecule type" value="Genomic_DNA"/>
</dbReference>
<feature type="domain" description="DUS-like FMN-binding" evidence="14">
    <location>
        <begin position="15"/>
        <end position="131"/>
    </location>
</feature>
<dbReference type="EC" id="1.3.1.-" evidence="11"/>
<dbReference type="PANTHER" id="PTHR11082">
    <property type="entry name" value="TRNA-DIHYDROURIDINE SYNTHASE"/>
    <property type="match status" value="1"/>
</dbReference>
<feature type="binding site" evidence="13">
    <location>
        <position position="72"/>
    </location>
    <ligand>
        <name>FMN</name>
        <dbReference type="ChEBI" id="CHEBI:58210"/>
    </ligand>
</feature>
<protein>
    <recommendedName>
        <fullName evidence="11">tRNA-dihydrouridine synthase</fullName>
        <ecNumber evidence="11">1.3.1.-</ecNumber>
    </recommendedName>
</protein>
<dbReference type="STRING" id="1307761.L21SP2_0403"/>
<evidence type="ECO:0000256" key="3">
    <source>
        <dbReference type="ARBA" id="ARBA00022630"/>
    </source>
</evidence>
<evidence type="ECO:0000256" key="9">
    <source>
        <dbReference type="ARBA" id="ARBA00048205"/>
    </source>
</evidence>
<evidence type="ECO:0000256" key="8">
    <source>
        <dbReference type="ARBA" id="ARBA00023002"/>
    </source>
</evidence>
<accession>V5WDX9</accession>
<dbReference type="KEGG" id="slr:L21SP2_0403"/>
<feature type="binding site" evidence="13">
    <location>
        <begin position="251"/>
        <end position="252"/>
    </location>
    <ligand>
        <name>FMN</name>
        <dbReference type="ChEBI" id="CHEBI:58210"/>
    </ligand>
</feature>
<keyword evidence="3 11" id="KW-0285">Flavoprotein</keyword>
<dbReference type="InterPro" id="IPR035587">
    <property type="entry name" value="DUS-like_FMN-bd"/>
</dbReference>
<keyword evidence="2" id="KW-0820">tRNA-binding</keyword>
<comment type="similarity">
    <text evidence="11">Belongs to the dus family.</text>
</comment>
<organism evidence="15 16">
    <name type="scientific">Salinispira pacifica</name>
    <dbReference type="NCBI Taxonomy" id="1307761"/>
    <lineage>
        <taxon>Bacteria</taxon>
        <taxon>Pseudomonadati</taxon>
        <taxon>Spirochaetota</taxon>
        <taxon>Spirochaetia</taxon>
        <taxon>Spirochaetales</taxon>
        <taxon>Spirochaetaceae</taxon>
        <taxon>Salinispira</taxon>
    </lineage>
</organism>
<evidence type="ECO:0000259" key="14">
    <source>
        <dbReference type="Pfam" id="PF01207"/>
    </source>
</evidence>
<dbReference type="PIRSF" id="PIRSF006621">
    <property type="entry name" value="Dus"/>
    <property type="match status" value="1"/>
</dbReference>
<evidence type="ECO:0000256" key="13">
    <source>
        <dbReference type="PIRSR" id="PIRSR006621-2"/>
    </source>
</evidence>
<keyword evidence="16" id="KW-1185">Reference proteome</keyword>
<feature type="domain" description="DUS-like FMN-binding" evidence="14">
    <location>
        <begin position="157"/>
        <end position="333"/>
    </location>
</feature>
<keyword evidence="4 11" id="KW-0288">FMN</keyword>
<dbReference type="GO" id="GO:0050660">
    <property type="term" value="F:flavin adenine dinucleotide binding"/>
    <property type="evidence" value="ECO:0007669"/>
    <property type="project" value="InterPro"/>
</dbReference>
<name>V5WDX9_9SPIO</name>
<keyword evidence="8 11" id="KW-0560">Oxidoreductase</keyword>
<evidence type="ECO:0000256" key="5">
    <source>
        <dbReference type="ARBA" id="ARBA00022694"/>
    </source>
</evidence>
<keyword evidence="13" id="KW-0547">Nucleotide-binding</keyword>
<dbReference type="OrthoDB" id="9764501at2"/>
<dbReference type="GO" id="GO:0000049">
    <property type="term" value="F:tRNA binding"/>
    <property type="evidence" value="ECO:0007669"/>
    <property type="project" value="UniProtKB-KW"/>
</dbReference>
<feature type="active site" description="Proton donor" evidence="12">
    <location>
        <position position="102"/>
    </location>
</feature>
<evidence type="ECO:0000256" key="1">
    <source>
        <dbReference type="ARBA" id="ARBA00002790"/>
    </source>
</evidence>
<dbReference type="InterPro" id="IPR013785">
    <property type="entry name" value="Aldolase_TIM"/>
</dbReference>
<evidence type="ECO:0000256" key="6">
    <source>
        <dbReference type="ARBA" id="ARBA00022857"/>
    </source>
</evidence>
<feature type="binding site" evidence="13">
    <location>
        <position position="163"/>
    </location>
    <ligand>
        <name>FMN</name>
        <dbReference type="ChEBI" id="CHEBI:58210"/>
    </ligand>
</feature>
<dbReference type="CDD" id="cd02801">
    <property type="entry name" value="DUS_like_FMN"/>
    <property type="match status" value="1"/>
</dbReference>
<evidence type="ECO:0000256" key="12">
    <source>
        <dbReference type="PIRSR" id="PIRSR006621-1"/>
    </source>
</evidence>
<evidence type="ECO:0000313" key="16">
    <source>
        <dbReference type="Proteomes" id="UP000018680"/>
    </source>
</evidence>
<dbReference type="InterPro" id="IPR024036">
    <property type="entry name" value="tRNA-dHydroUridine_Synthase_C"/>
</dbReference>
<gene>
    <name evidence="15" type="ORF">L21SP2_0403</name>
</gene>
<evidence type="ECO:0000313" key="15">
    <source>
        <dbReference type="EMBL" id="AHC13835.1"/>
    </source>
</evidence>
<dbReference type="eggNOG" id="COG0042">
    <property type="taxonomic scope" value="Bacteria"/>
</dbReference>
<reference evidence="15 16" key="1">
    <citation type="journal article" date="2015" name="Stand. Genomic Sci.">
        <title>Complete genome sequence and description of Salinispira pacifica gen. nov., sp. nov., a novel spirochaete isolated form a hypersaline microbial mat.</title>
        <authorList>
            <person name="Ben Hania W."/>
            <person name="Joseph M."/>
            <person name="Schumann P."/>
            <person name="Bunk B."/>
            <person name="Fiebig A."/>
            <person name="Sproer C."/>
            <person name="Klenk H.P."/>
            <person name="Fardeau M.L."/>
            <person name="Spring S."/>
        </authorList>
    </citation>
    <scope>NUCLEOTIDE SEQUENCE [LARGE SCALE GENOMIC DNA]</scope>
    <source>
        <strain evidence="15 16">L21-RPul-D2</strain>
    </source>
</reference>
<comment type="function">
    <text evidence="1 11">Catalyzes the synthesis of 5,6-dihydrouridine (D), a modified base found in the D-loop of most tRNAs, via the reduction of the C5-C6 double bond in target uridines.</text>
</comment>
<dbReference type="InterPro" id="IPR001269">
    <property type="entry name" value="DUS_fam"/>
</dbReference>
<keyword evidence="5 11" id="KW-0819">tRNA processing</keyword>
<dbReference type="SUPFAM" id="SSF51395">
    <property type="entry name" value="FMN-linked oxidoreductases"/>
    <property type="match status" value="1"/>
</dbReference>
<feature type="binding site" evidence="13">
    <location>
        <position position="191"/>
    </location>
    <ligand>
        <name>FMN</name>
        <dbReference type="ChEBI" id="CHEBI:58210"/>
    </ligand>
</feature>
<dbReference type="Gene3D" id="3.20.20.70">
    <property type="entry name" value="Aldolase class I"/>
    <property type="match status" value="1"/>
</dbReference>
<sequence>MNSFWHNLEKPVSVLAPMEDVTDSVFRDVVHRAGRPMVFVSEFVATGTMLRGEKEALRRLVFNENHRPMVAQIWGNKPDEYYEAARELHLRGFDGIDINMGCPQKKITAKGSCSALINNPGLAAELIVAAREGAASAYREWGDDHQGPGGKLQRGGPLPVSVKTRIGFSRPATQEWCGFLLEQNLPLLTVHGRTTAQQSEGEADWIEIARAAELRRNISPQTLVFGNGDVIHPSQLEEYPRRYGVDGIMVGRGIFTNPFLFAGEEFHDLPAADQIRWAMEHLSAYRTAYEGRRNFEIMKKFFKIYLMGFTGAEELRDSIMQTHDYDAAMDVLKRAAEA</sequence>
<dbReference type="Proteomes" id="UP000018680">
    <property type="component" value="Chromosome"/>
</dbReference>
<comment type="catalytic activity">
    <reaction evidence="10">
        <text>a 5,6-dihydrouridine in tRNA + NAD(+) = a uridine in tRNA + NADH + H(+)</text>
        <dbReference type="Rhea" id="RHEA:54452"/>
        <dbReference type="Rhea" id="RHEA-COMP:13339"/>
        <dbReference type="Rhea" id="RHEA-COMP:13887"/>
        <dbReference type="ChEBI" id="CHEBI:15378"/>
        <dbReference type="ChEBI" id="CHEBI:57540"/>
        <dbReference type="ChEBI" id="CHEBI:57945"/>
        <dbReference type="ChEBI" id="CHEBI:65315"/>
        <dbReference type="ChEBI" id="CHEBI:74443"/>
    </reaction>
</comment>
<evidence type="ECO:0000256" key="7">
    <source>
        <dbReference type="ARBA" id="ARBA00022884"/>
    </source>
</evidence>